<dbReference type="EnsemblBacteria" id="ABC24122">
    <property type="protein sequence ID" value="ABC24122"/>
    <property type="gene ID" value="Rru_A3328"/>
</dbReference>
<dbReference type="CDD" id="cd07185">
    <property type="entry name" value="OmpA_C-like"/>
    <property type="match status" value="1"/>
</dbReference>
<dbReference type="AlphaFoldDB" id="Q2RP23"/>
<comment type="subcellular location">
    <subcellularLocation>
        <location evidence="1">Cell outer membrane</location>
    </subcellularLocation>
</comment>
<dbReference type="Proteomes" id="UP000001929">
    <property type="component" value="Chromosome"/>
</dbReference>
<accession>Q2RP23</accession>
<evidence type="ECO:0000313" key="8">
    <source>
        <dbReference type="Proteomes" id="UP000001929"/>
    </source>
</evidence>
<dbReference type="STRING" id="269796.Rru_A3328"/>
<dbReference type="EMBL" id="CP000230">
    <property type="protein sequence ID" value="ABC24122.1"/>
    <property type="molecule type" value="Genomic_DNA"/>
</dbReference>
<feature type="domain" description="OmpA-like" evidence="6">
    <location>
        <begin position="158"/>
        <end position="273"/>
    </location>
</feature>
<gene>
    <name evidence="7" type="ordered locus">Rru_A3328</name>
</gene>
<sequence>MMHKVLISVAAAGLLTACADVWNYEEVATQSNAGTAFDAALQKDYVALAAHEANYGDWDDTAYYTNKAKLAAAGQTPAPTAMAERELGSYTGELTAARSALVTALGAGAPSSNPTVAAKAQTSFDCWAEEAEEDRQPEHIRECKQNFEIAMNALGGAPAPAVVSEGFKVFFALDSARLSPESEATLDRVSQAFLSGSPASVMVVGYADTSGPADYNILLSQRRAEAVARGLAQRGIASEVLTLEAYGEERLAVPTADGVVEQQNRRVEVVFGG</sequence>
<dbReference type="PANTHER" id="PTHR30329:SF21">
    <property type="entry name" value="LIPOPROTEIN YIAD-RELATED"/>
    <property type="match status" value="1"/>
</dbReference>
<dbReference type="PhylomeDB" id="Q2RP23"/>
<dbReference type="PATRIC" id="fig|269796.9.peg.3442"/>
<dbReference type="PANTHER" id="PTHR30329">
    <property type="entry name" value="STATOR ELEMENT OF FLAGELLAR MOTOR COMPLEX"/>
    <property type="match status" value="1"/>
</dbReference>
<dbReference type="RefSeq" id="WP_011391075.1">
    <property type="nucleotide sequence ID" value="NC_007643.1"/>
</dbReference>
<evidence type="ECO:0000256" key="2">
    <source>
        <dbReference type="ARBA" id="ARBA00023136"/>
    </source>
</evidence>
<keyword evidence="3" id="KW-0998">Cell outer membrane</keyword>
<keyword evidence="5" id="KW-0732">Signal</keyword>
<dbReference type="Pfam" id="PF00691">
    <property type="entry name" value="OmpA"/>
    <property type="match status" value="1"/>
</dbReference>
<protein>
    <submittedName>
        <fullName evidence="7">OmpA/MotB</fullName>
    </submittedName>
</protein>
<evidence type="ECO:0000313" key="7">
    <source>
        <dbReference type="EMBL" id="ABC24122.1"/>
    </source>
</evidence>
<evidence type="ECO:0000256" key="3">
    <source>
        <dbReference type="ARBA" id="ARBA00023237"/>
    </source>
</evidence>
<dbReference type="KEGG" id="rru:Rru_A3328"/>
<feature type="signal peptide" evidence="5">
    <location>
        <begin position="1"/>
        <end position="19"/>
    </location>
</feature>
<evidence type="ECO:0000256" key="4">
    <source>
        <dbReference type="PROSITE-ProRule" id="PRU00473"/>
    </source>
</evidence>
<keyword evidence="2 4" id="KW-0472">Membrane</keyword>
<dbReference type="InterPro" id="IPR050330">
    <property type="entry name" value="Bact_OuterMem_StrucFunc"/>
</dbReference>
<dbReference type="eggNOG" id="COG2885">
    <property type="taxonomic scope" value="Bacteria"/>
</dbReference>
<dbReference type="PROSITE" id="PS51123">
    <property type="entry name" value="OMPA_2"/>
    <property type="match status" value="1"/>
</dbReference>
<dbReference type="InterPro" id="IPR036737">
    <property type="entry name" value="OmpA-like_sf"/>
</dbReference>
<keyword evidence="8" id="KW-1185">Reference proteome</keyword>
<dbReference type="InterPro" id="IPR006665">
    <property type="entry name" value="OmpA-like"/>
</dbReference>
<dbReference type="PRINTS" id="PR01021">
    <property type="entry name" value="OMPADOMAIN"/>
</dbReference>
<dbReference type="InterPro" id="IPR006664">
    <property type="entry name" value="OMP_bac"/>
</dbReference>
<organism evidence="7 8">
    <name type="scientific">Rhodospirillum rubrum (strain ATCC 11170 / ATH 1.1.1 / DSM 467 / LMG 4362 / NCIMB 8255 / S1)</name>
    <dbReference type="NCBI Taxonomy" id="269796"/>
    <lineage>
        <taxon>Bacteria</taxon>
        <taxon>Pseudomonadati</taxon>
        <taxon>Pseudomonadota</taxon>
        <taxon>Alphaproteobacteria</taxon>
        <taxon>Rhodospirillales</taxon>
        <taxon>Rhodospirillaceae</taxon>
        <taxon>Rhodospirillum</taxon>
    </lineage>
</organism>
<evidence type="ECO:0000259" key="6">
    <source>
        <dbReference type="PROSITE" id="PS51123"/>
    </source>
</evidence>
<feature type="chain" id="PRO_5004214724" evidence="5">
    <location>
        <begin position="20"/>
        <end position="273"/>
    </location>
</feature>
<dbReference type="PROSITE" id="PS51257">
    <property type="entry name" value="PROKAR_LIPOPROTEIN"/>
    <property type="match status" value="1"/>
</dbReference>
<dbReference type="SUPFAM" id="SSF103088">
    <property type="entry name" value="OmpA-like"/>
    <property type="match status" value="1"/>
</dbReference>
<dbReference type="HOGENOM" id="CLU_064290_0_0_5"/>
<proteinExistence type="predicted"/>
<evidence type="ECO:0000256" key="5">
    <source>
        <dbReference type="SAM" id="SignalP"/>
    </source>
</evidence>
<reference evidence="7 8" key="1">
    <citation type="journal article" date="2011" name="Stand. Genomic Sci.">
        <title>Complete genome sequence of Rhodospirillum rubrum type strain (S1).</title>
        <authorList>
            <person name="Munk A.C."/>
            <person name="Copeland A."/>
            <person name="Lucas S."/>
            <person name="Lapidus A."/>
            <person name="Del Rio T.G."/>
            <person name="Barry K."/>
            <person name="Detter J.C."/>
            <person name="Hammon N."/>
            <person name="Israni S."/>
            <person name="Pitluck S."/>
            <person name="Brettin T."/>
            <person name="Bruce D."/>
            <person name="Han C."/>
            <person name="Tapia R."/>
            <person name="Gilna P."/>
            <person name="Schmutz J."/>
            <person name="Larimer F."/>
            <person name="Land M."/>
            <person name="Kyrpides N.C."/>
            <person name="Mavromatis K."/>
            <person name="Richardson P."/>
            <person name="Rohde M."/>
            <person name="Goker M."/>
            <person name="Klenk H.P."/>
            <person name="Zhang Y."/>
            <person name="Roberts G.P."/>
            <person name="Reslewic S."/>
            <person name="Schwartz D.C."/>
        </authorList>
    </citation>
    <scope>NUCLEOTIDE SEQUENCE [LARGE SCALE GENOMIC DNA]</scope>
    <source>
        <strain evidence="8">ATCC 11170 / ATH 1.1.1 / DSM 467 / LMG 4362 / NCIMB 8255 / S1</strain>
    </source>
</reference>
<evidence type="ECO:0000256" key="1">
    <source>
        <dbReference type="ARBA" id="ARBA00004442"/>
    </source>
</evidence>
<name>Q2RP23_RHORT</name>
<dbReference type="GO" id="GO:0009279">
    <property type="term" value="C:cell outer membrane"/>
    <property type="evidence" value="ECO:0007669"/>
    <property type="project" value="UniProtKB-SubCell"/>
</dbReference>
<dbReference type="Gene3D" id="3.30.1330.60">
    <property type="entry name" value="OmpA-like domain"/>
    <property type="match status" value="1"/>
</dbReference>
<dbReference type="SMR" id="Q2RP23"/>